<protein>
    <recommendedName>
        <fullName evidence="6">O-antigen ligase-related domain-containing protein</fullName>
    </recommendedName>
</protein>
<feature type="transmembrane region" description="Helical" evidence="5">
    <location>
        <begin position="261"/>
        <end position="281"/>
    </location>
</feature>
<accession>A0AAE9N7C7</accession>
<feature type="transmembrane region" description="Helical" evidence="5">
    <location>
        <begin position="357"/>
        <end position="378"/>
    </location>
</feature>
<evidence type="ECO:0000259" key="6">
    <source>
        <dbReference type="Pfam" id="PF04932"/>
    </source>
</evidence>
<dbReference type="Proteomes" id="UP001058872">
    <property type="component" value="Chromosome"/>
</dbReference>
<keyword evidence="3 5" id="KW-1133">Transmembrane helix</keyword>
<dbReference type="Pfam" id="PF04932">
    <property type="entry name" value="Wzy_C"/>
    <property type="match status" value="1"/>
</dbReference>
<evidence type="ECO:0000256" key="1">
    <source>
        <dbReference type="ARBA" id="ARBA00004141"/>
    </source>
</evidence>
<dbReference type="AlphaFoldDB" id="A0AAE9N7C7"/>
<dbReference type="InterPro" id="IPR007016">
    <property type="entry name" value="O-antigen_ligase-rel_domated"/>
</dbReference>
<dbReference type="InterPro" id="IPR051533">
    <property type="entry name" value="WaaL-like"/>
</dbReference>
<evidence type="ECO:0000256" key="5">
    <source>
        <dbReference type="SAM" id="Phobius"/>
    </source>
</evidence>
<feature type="transmembrane region" description="Helical" evidence="5">
    <location>
        <begin position="185"/>
        <end position="208"/>
    </location>
</feature>
<evidence type="ECO:0000313" key="8">
    <source>
        <dbReference type="Proteomes" id="UP001058872"/>
    </source>
</evidence>
<dbReference type="EMBL" id="CP028989">
    <property type="protein sequence ID" value="UUO63815.1"/>
    <property type="molecule type" value="Genomic_DNA"/>
</dbReference>
<keyword evidence="2 5" id="KW-0812">Transmembrane</keyword>
<evidence type="ECO:0000256" key="4">
    <source>
        <dbReference type="ARBA" id="ARBA00023136"/>
    </source>
</evidence>
<dbReference type="GO" id="GO:0016020">
    <property type="term" value="C:membrane"/>
    <property type="evidence" value="ECO:0007669"/>
    <property type="project" value="UniProtKB-SubCell"/>
</dbReference>
<name>A0AAE9N7C7_9BRAD</name>
<evidence type="ECO:0000256" key="2">
    <source>
        <dbReference type="ARBA" id="ARBA00022692"/>
    </source>
</evidence>
<feature type="transmembrane region" description="Helical" evidence="5">
    <location>
        <begin position="96"/>
        <end position="112"/>
    </location>
</feature>
<reference evidence="7" key="1">
    <citation type="submission" date="2018-04" db="EMBL/GenBank/DDBJ databases">
        <title>Genomes of Endosymbiotic and Endophytic Bradyrhizobium Publication status.</title>
        <authorList>
            <person name="Guha S."/>
            <person name="Jorrin B."/>
            <person name="Sarkar M."/>
            <person name="Poole P.S."/>
            <person name="DasGupta M."/>
        </authorList>
    </citation>
    <scope>NUCLEOTIDE SEQUENCE</scope>
    <source>
        <strain evidence="7">WBOS16</strain>
    </source>
</reference>
<dbReference type="PANTHER" id="PTHR37422">
    <property type="entry name" value="TEICHURONIC ACID BIOSYNTHESIS PROTEIN TUAE"/>
    <property type="match status" value="1"/>
</dbReference>
<dbReference type="PANTHER" id="PTHR37422:SF17">
    <property type="entry name" value="O-ANTIGEN LIGASE"/>
    <property type="match status" value="1"/>
</dbReference>
<sequence length="457" mass="50056">MKRHELSTPQQALLRNSKPIKLLASPKRDFLAETLFIFMLCMVLFGLNIVAARKEALSTGEGDVFRQLVYGGIFVGLLLTSDSLKAAGRIHIPPSYVILPLAYCLTSAAWAIEPGATIRRLGLTALIIWSVFEAVRRVGFLRAVSVTEGVLSLAVFLSYAVVLLLPQEGIHQVADAADPGIVGSWRGILVQKNFAGAVCAVLILFLLFDISKKSTLWRWLVVLGSAYFLYRTNSKTSLGLLVGALLGGLAFSRYRVAYNSVALLGLAAVCLGALLTLSIYWDELTGILETKEAFTGRAQIWSVLLAYAQDNLLFGAGYGSFWNIGAQSPVFHYISSNSWISKIASGHNGYLDLLVQLGLPGLLLVVVSLIVVPIKAVLIEASLKPRERGLLFALLVFCVGHNFTESSLLDRDMMVEVFFMLSLAFLHAAKREHKDRFIRRLDDARSLFQSQSCGESP</sequence>
<feature type="transmembrane region" description="Helical" evidence="5">
    <location>
        <begin position="30"/>
        <end position="52"/>
    </location>
</feature>
<feature type="domain" description="O-antigen ligase-related" evidence="6">
    <location>
        <begin position="221"/>
        <end position="365"/>
    </location>
</feature>
<dbReference type="RefSeq" id="WP_257177993.1">
    <property type="nucleotide sequence ID" value="NZ_CP028989.1"/>
</dbReference>
<comment type="subcellular location">
    <subcellularLocation>
        <location evidence="1">Membrane</location>
        <topology evidence="1">Multi-pass membrane protein</topology>
    </subcellularLocation>
</comment>
<feature type="transmembrane region" description="Helical" evidence="5">
    <location>
        <begin position="236"/>
        <end position="254"/>
    </location>
</feature>
<feature type="transmembrane region" description="Helical" evidence="5">
    <location>
        <begin position="64"/>
        <end position="84"/>
    </location>
</feature>
<feature type="transmembrane region" description="Helical" evidence="5">
    <location>
        <begin position="215"/>
        <end position="230"/>
    </location>
</feature>
<evidence type="ECO:0000256" key="3">
    <source>
        <dbReference type="ARBA" id="ARBA00022989"/>
    </source>
</evidence>
<proteinExistence type="predicted"/>
<organism evidence="7 8">
    <name type="scientific">Bradyrhizobium betae</name>
    <dbReference type="NCBI Taxonomy" id="244734"/>
    <lineage>
        <taxon>Bacteria</taxon>
        <taxon>Pseudomonadati</taxon>
        <taxon>Pseudomonadota</taxon>
        <taxon>Alphaproteobacteria</taxon>
        <taxon>Hyphomicrobiales</taxon>
        <taxon>Nitrobacteraceae</taxon>
        <taxon>Bradyrhizobium</taxon>
    </lineage>
</organism>
<feature type="transmembrane region" description="Helical" evidence="5">
    <location>
        <begin position="147"/>
        <end position="165"/>
    </location>
</feature>
<keyword evidence="4 5" id="KW-0472">Membrane</keyword>
<gene>
    <name evidence="7" type="ORF">DCM83_00300</name>
</gene>
<evidence type="ECO:0000313" key="7">
    <source>
        <dbReference type="EMBL" id="UUO63815.1"/>
    </source>
</evidence>